<protein>
    <submittedName>
        <fullName evidence="3">Extracellular solute-binding protein</fullName>
    </submittedName>
</protein>
<dbReference type="KEGG" id="pprt:ET464_17665"/>
<keyword evidence="4" id="KW-1185">Reference proteome</keyword>
<reference evidence="3 4" key="1">
    <citation type="submission" date="2019-01" db="EMBL/GenBank/DDBJ databases">
        <title>Genome sequencing of strain FW100M-2.</title>
        <authorList>
            <person name="Heo J."/>
            <person name="Kim S.-J."/>
            <person name="Kim J.-S."/>
            <person name="Hong S.-B."/>
            <person name="Kwon S.-W."/>
        </authorList>
    </citation>
    <scope>NUCLEOTIDE SEQUENCE [LARGE SCALE GENOMIC DNA]</scope>
    <source>
        <strain evidence="3 4">FW100M-2</strain>
    </source>
</reference>
<evidence type="ECO:0000256" key="1">
    <source>
        <dbReference type="SAM" id="MobiDB-lite"/>
    </source>
</evidence>
<dbReference type="Proteomes" id="UP000293568">
    <property type="component" value="Chromosome"/>
</dbReference>
<dbReference type="PROSITE" id="PS51257">
    <property type="entry name" value="PROKAR_LIPOPROTEIN"/>
    <property type="match status" value="1"/>
</dbReference>
<feature type="region of interest" description="Disordered" evidence="1">
    <location>
        <begin position="35"/>
        <end position="67"/>
    </location>
</feature>
<dbReference type="Pfam" id="PF01547">
    <property type="entry name" value="SBP_bac_1"/>
    <property type="match status" value="1"/>
</dbReference>
<dbReference type="SUPFAM" id="SSF53850">
    <property type="entry name" value="Periplasmic binding protein-like II"/>
    <property type="match status" value="1"/>
</dbReference>
<evidence type="ECO:0000313" key="4">
    <source>
        <dbReference type="Proteomes" id="UP000293568"/>
    </source>
</evidence>
<dbReference type="AlphaFoldDB" id="A0A4P6EYV6"/>
<proteinExistence type="predicted"/>
<feature type="compositionally biased region" description="Polar residues" evidence="1">
    <location>
        <begin position="52"/>
        <end position="63"/>
    </location>
</feature>
<gene>
    <name evidence="3" type="ORF">ET464_17665</name>
</gene>
<name>A0A4P6EYV6_9BACL</name>
<feature type="signal peptide" evidence="2">
    <location>
        <begin position="1"/>
        <end position="27"/>
    </location>
</feature>
<keyword evidence="2" id="KW-0732">Signal</keyword>
<dbReference type="OrthoDB" id="9787283at2"/>
<feature type="chain" id="PRO_5039451909" evidence="2">
    <location>
        <begin position="28"/>
        <end position="555"/>
    </location>
</feature>
<dbReference type="InterPro" id="IPR006059">
    <property type="entry name" value="SBP"/>
</dbReference>
<dbReference type="EMBL" id="CP035492">
    <property type="protein sequence ID" value="QAY67935.1"/>
    <property type="molecule type" value="Genomic_DNA"/>
</dbReference>
<dbReference type="Gene3D" id="3.40.190.10">
    <property type="entry name" value="Periplasmic binding protein-like II"/>
    <property type="match status" value="2"/>
</dbReference>
<organism evidence="3 4">
    <name type="scientific">Paenibacillus protaetiae</name>
    <dbReference type="NCBI Taxonomy" id="2509456"/>
    <lineage>
        <taxon>Bacteria</taxon>
        <taxon>Bacillati</taxon>
        <taxon>Bacillota</taxon>
        <taxon>Bacilli</taxon>
        <taxon>Bacillales</taxon>
        <taxon>Paenibacillaceae</taxon>
        <taxon>Paenibacillus</taxon>
    </lineage>
</organism>
<evidence type="ECO:0000313" key="3">
    <source>
        <dbReference type="EMBL" id="QAY67935.1"/>
    </source>
</evidence>
<accession>A0A4P6EYV6</accession>
<sequence length="555" mass="61267">MKKKTALVMKKSVTGVMLVSALGFVLAGCSSNNNGNSGSNSGASPSASAASTADTGKKSTGNFNEEGLPIVNEPVTLNVLTVRWGDMGDSFTKNTFLQDLEKNTNVKINWQVMSSNDWNDQKSVMLASGKLPDVILGDIAYGDSDIVNNSSFFRPLDDYIDKYMPNLKAAMEESPELKKISTFPDGKIYSLPARLPSRPLTQNQPVINKAWLDKLGLKAPTTVDELYNVLKAFKTQDPNGNGKADELPSSNAGDIDMFLLAPFGITDLRGNHMLIQDGKPVYYPTSDQYKEGLKWVHKLYEEGLIDPETFTQDNTMLTAKRQNPDAALVGFTYQWTPDAVFGKWSDQYETIAPIAGPDGKRYQEGDPDGLSYRRNELLITTSCKTPEVAARWADQFYTGEASIQNFWGAIGSAITKNSDGTYVLNDPPAGTSADAWYWDGSLRDFGPKYVSPEFEKNIKLDPSAGDGLKLEIDKLGKDDVTTPFPNVMYTADEYQELPQLTTDIDGFIASTRAQWVTKGGIDEGWDAYVKQLNDMGLPKLIKIYEDAYNRYQNIK</sequence>
<evidence type="ECO:0000256" key="2">
    <source>
        <dbReference type="SAM" id="SignalP"/>
    </source>
</evidence>
<dbReference type="RefSeq" id="WP_129443217.1">
    <property type="nucleotide sequence ID" value="NZ_CP035492.1"/>
</dbReference>
<feature type="compositionally biased region" description="Low complexity" evidence="1">
    <location>
        <begin position="35"/>
        <end position="51"/>
    </location>
</feature>